<proteinExistence type="predicted"/>
<comment type="caution">
    <text evidence="1">The sequence shown here is derived from an EMBL/GenBank/DDBJ whole genome shotgun (WGS) entry which is preliminary data.</text>
</comment>
<gene>
    <name evidence="1" type="ORF">RJT34_04170</name>
</gene>
<keyword evidence="2" id="KW-1185">Reference proteome</keyword>
<dbReference type="AlphaFoldDB" id="A0AAN9KP87"/>
<accession>A0AAN9KP87</accession>
<reference evidence="1 2" key="1">
    <citation type="submission" date="2024-01" db="EMBL/GenBank/DDBJ databases">
        <title>The genomes of 5 underutilized Papilionoideae crops provide insights into root nodulation and disease resistance.</title>
        <authorList>
            <person name="Yuan L."/>
        </authorList>
    </citation>
    <scope>NUCLEOTIDE SEQUENCE [LARGE SCALE GENOMIC DNA]</scope>
    <source>
        <strain evidence="1">LY-2023</strain>
        <tissue evidence="1">Leaf</tissue>
    </source>
</reference>
<organism evidence="1 2">
    <name type="scientific">Clitoria ternatea</name>
    <name type="common">Butterfly pea</name>
    <dbReference type="NCBI Taxonomy" id="43366"/>
    <lineage>
        <taxon>Eukaryota</taxon>
        <taxon>Viridiplantae</taxon>
        <taxon>Streptophyta</taxon>
        <taxon>Embryophyta</taxon>
        <taxon>Tracheophyta</taxon>
        <taxon>Spermatophyta</taxon>
        <taxon>Magnoliopsida</taxon>
        <taxon>eudicotyledons</taxon>
        <taxon>Gunneridae</taxon>
        <taxon>Pentapetalae</taxon>
        <taxon>rosids</taxon>
        <taxon>fabids</taxon>
        <taxon>Fabales</taxon>
        <taxon>Fabaceae</taxon>
        <taxon>Papilionoideae</taxon>
        <taxon>50 kb inversion clade</taxon>
        <taxon>NPAAA clade</taxon>
        <taxon>indigoferoid/millettioid clade</taxon>
        <taxon>Phaseoleae</taxon>
        <taxon>Clitoria</taxon>
    </lineage>
</organism>
<sequence length="69" mass="7648">MCSVTHHGFSNFSKGSLILDGSILVVHGGIPMRYDFSFQNIEEKSVTTFLVSFTYLLLYFSNSSSSSSQ</sequence>
<evidence type="ECO:0000313" key="2">
    <source>
        <dbReference type="Proteomes" id="UP001359559"/>
    </source>
</evidence>
<dbReference type="Proteomes" id="UP001359559">
    <property type="component" value="Unassembled WGS sequence"/>
</dbReference>
<protein>
    <submittedName>
        <fullName evidence="1">Uncharacterized protein</fullName>
    </submittedName>
</protein>
<dbReference type="EMBL" id="JAYKXN010000001">
    <property type="protein sequence ID" value="KAK7319449.1"/>
    <property type="molecule type" value="Genomic_DNA"/>
</dbReference>
<evidence type="ECO:0000313" key="1">
    <source>
        <dbReference type="EMBL" id="KAK7319449.1"/>
    </source>
</evidence>
<name>A0AAN9KP87_CLITE</name>